<dbReference type="Gene3D" id="4.10.60.10">
    <property type="entry name" value="Zinc finger, CCHC-type"/>
    <property type="match status" value="1"/>
</dbReference>
<dbReference type="SUPFAM" id="SSF57756">
    <property type="entry name" value="Retrovirus zinc finger-like domains"/>
    <property type="match status" value="1"/>
</dbReference>
<proteinExistence type="predicted"/>
<dbReference type="GO" id="GO:0008270">
    <property type="term" value="F:zinc ion binding"/>
    <property type="evidence" value="ECO:0007669"/>
    <property type="project" value="InterPro"/>
</dbReference>
<dbReference type="EMBL" id="BJWL01000391">
    <property type="protein sequence ID" value="GFS42025.1"/>
    <property type="molecule type" value="Genomic_DNA"/>
</dbReference>
<evidence type="ECO:0000313" key="2">
    <source>
        <dbReference type="Proteomes" id="UP000585474"/>
    </source>
</evidence>
<keyword evidence="2" id="KW-1185">Reference proteome</keyword>
<gene>
    <name evidence="1" type="ORF">Acr_00g0077790</name>
</gene>
<organism evidence="1 2">
    <name type="scientific">Actinidia rufa</name>
    <dbReference type="NCBI Taxonomy" id="165716"/>
    <lineage>
        <taxon>Eukaryota</taxon>
        <taxon>Viridiplantae</taxon>
        <taxon>Streptophyta</taxon>
        <taxon>Embryophyta</taxon>
        <taxon>Tracheophyta</taxon>
        <taxon>Spermatophyta</taxon>
        <taxon>Magnoliopsida</taxon>
        <taxon>eudicotyledons</taxon>
        <taxon>Gunneridae</taxon>
        <taxon>Pentapetalae</taxon>
        <taxon>asterids</taxon>
        <taxon>Ericales</taxon>
        <taxon>Actinidiaceae</taxon>
        <taxon>Actinidia</taxon>
    </lineage>
</organism>
<dbReference type="InterPro" id="IPR036875">
    <property type="entry name" value="Znf_CCHC_sf"/>
</dbReference>
<dbReference type="Proteomes" id="UP000585474">
    <property type="component" value="Unassembled WGS sequence"/>
</dbReference>
<protein>
    <recommendedName>
        <fullName evidence="3">Gag/pol protein</fullName>
    </recommendedName>
</protein>
<comment type="caution">
    <text evidence="1">The sequence shown here is derived from an EMBL/GenBank/DDBJ whole genome shotgun (WGS) entry which is preliminary data.</text>
</comment>
<dbReference type="AlphaFoldDB" id="A0A7J0DTC1"/>
<evidence type="ECO:0008006" key="3">
    <source>
        <dbReference type="Google" id="ProtNLM"/>
    </source>
</evidence>
<dbReference type="OrthoDB" id="1920930at2759"/>
<accession>A0A7J0DTC1</accession>
<dbReference type="GO" id="GO:0003676">
    <property type="term" value="F:nucleic acid binding"/>
    <property type="evidence" value="ECO:0007669"/>
    <property type="project" value="InterPro"/>
</dbReference>
<evidence type="ECO:0000313" key="1">
    <source>
        <dbReference type="EMBL" id="GFS42025.1"/>
    </source>
</evidence>
<sequence>MESEPGYYVKGFKFVFIQPCPDLPRASAPPEELAAYERWTKANEMTRCYILASIDGVLQQQHLPMPTTRNMMLNLKEMFGKQECSARQDVMRNLLNIKMAEGTPAAEGIIKSKKYVLMVFARGSSELKLKGKKVMKKNKAKHVNKGETKPRGVQIRDLTKGKCFHYGKDGHWKRNCPTFIASKKQGMIESLVAETCFVA</sequence>
<name>A0A7J0DTC1_9ERIC</name>
<reference evidence="2" key="1">
    <citation type="submission" date="2019-07" db="EMBL/GenBank/DDBJ databases">
        <title>De Novo Assembly of kiwifruit Actinidia rufa.</title>
        <authorList>
            <person name="Sugita-Konishi S."/>
            <person name="Sato K."/>
            <person name="Mori E."/>
            <person name="Abe Y."/>
            <person name="Kisaki G."/>
            <person name="Hamano K."/>
            <person name="Suezawa K."/>
            <person name="Otani M."/>
            <person name="Fukuda T."/>
            <person name="Manabe T."/>
            <person name="Gomi K."/>
            <person name="Tabuchi M."/>
            <person name="Akimitsu K."/>
            <person name="Kataoka I."/>
        </authorList>
    </citation>
    <scope>NUCLEOTIDE SEQUENCE [LARGE SCALE GENOMIC DNA]</scope>
    <source>
        <strain evidence="2">cv. Fuchu</strain>
    </source>
</reference>